<dbReference type="Pfam" id="PF13966">
    <property type="entry name" value="zf-RVT"/>
    <property type="match status" value="1"/>
</dbReference>
<dbReference type="InterPro" id="IPR026960">
    <property type="entry name" value="RVT-Znf"/>
</dbReference>
<evidence type="ECO:0000313" key="4">
    <source>
        <dbReference type="Proteomes" id="UP000288805"/>
    </source>
</evidence>
<evidence type="ECO:0000259" key="2">
    <source>
        <dbReference type="Pfam" id="PF13966"/>
    </source>
</evidence>
<feature type="region of interest" description="Disordered" evidence="1">
    <location>
        <begin position="407"/>
        <end position="426"/>
    </location>
</feature>
<gene>
    <name evidence="3" type="ORF">CK203_099662</name>
</gene>
<dbReference type="Proteomes" id="UP000288805">
    <property type="component" value="Unassembled WGS sequence"/>
</dbReference>
<reference evidence="3 4" key="1">
    <citation type="journal article" date="2018" name="PLoS Genet.">
        <title>Population sequencing reveals clonal diversity and ancestral inbreeding in the grapevine cultivar Chardonnay.</title>
        <authorList>
            <person name="Roach M.J."/>
            <person name="Johnson D.L."/>
            <person name="Bohlmann J."/>
            <person name="van Vuuren H.J."/>
            <person name="Jones S.J."/>
            <person name="Pretorius I.S."/>
            <person name="Schmidt S.A."/>
            <person name="Borneman A.R."/>
        </authorList>
    </citation>
    <scope>NUCLEOTIDE SEQUENCE [LARGE SCALE GENOMIC DNA]</scope>
    <source>
        <strain evidence="4">cv. Chardonnay</strain>
        <tissue evidence="3">Leaf</tissue>
    </source>
</reference>
<dbReference type="PANTHER" id="PTHR33116:SF78">
    <property type="entry name" value="OS12G0587133 PROTEIN"/>
    <property type="match status" value="1"/>
</dbReference>
<organism evidence="3 4">
    <name type="scientific">Vitis vinifera</name>
    <name type="common">Grape</name>
    <dbReference type="NCBI Taxonomy" id="29760"/>
    <lineage>
        <taxon>Eukaryota</taxon>
        <taxon>Viridiplantae</taxon>
        <taxon>Streptophyta</taxon>
        <taxon>Embryophyta</taxon>
        <taxon>Tracheophyta</taxon>
        <taxon>Spermatophyta</taxon>
        <taxon>Magnoliopsida</taxon>
        <taxon>eudicotyledons</taxon>
        <taxon>Gunneridae</taxon>
        <taxon>Pentapetalae</taxon>
        <taxon>rosids</taxon>
        <taxon>Vitales</taxon>
        <taxon>Vitaceae</taxon>
        <taxon>Viteae</taxon>
        <taxon>Vitis</taxon>
    </lineage>
</organism>
<protein>
    <recommendedName>
        <fullName evidence="2">Reverse transcriptase zinc-binding domain-containing protein</fullName>
    </recommendedName>
</protein>
<dbReference type="EMBL" id="QGNW01001138">
    <property type="protein sequence ID" value="RVW53851.1"/>
    <property type="molecule type" value="Genomic_DNA"/>
</dbReference>
<name>A0A438F1K9_VITVI</name>
<evidence type="ECO:0000313" key="3">
    <source>
        <dbReference type="EMBL" id="RVW53851.1"/>
    </source>
</evidence>
<proteinExistence type="predicted"/>
<feature type="compositionally biased region" description="Basic and acidic residues" evidence="1">
    <location>
        <begin position="417"/>
        <end position="426"/>
    </location>
</feature>
<comment type="caution">
    <text evidence="3">The sequence shown here is derived from an EMBL/GenBank/DDBJ whole genome shotgun (WGS) entry which is preliminary data.</text>
</comment>
<sequence length="1590" mass="175938">MGHILMDGTLTRWLDGHTDVLGRVISVKNLTVSNVLGNSLPLSWNFNFRRNLTDSEIDLLQRLMSSLNSVLFSPSSLDSRVWSLSSSVFYGAQKVPSKVKALAWLVAHGKVNTNDKLQLRRPYKALYPQWCILCKGNGESIDYLFLHCLVTIRLWHRLFNLVGSVWVPPRSLEDMLVITFKDLGNSLRGKTLWQIACLTLIWMVWQERNNRIFEDKRRTEEMVWDLIRFYSSLWASCTEAFRGVPLNILQLNWIGIRVPEDQSGWDWPEGISATAGFLKSSVTVPSLYKKSDLSHLVGSSGGLLRFEQPWDNVVFPKNPRTGQNSVNDVLHNKQWGNDSDRSNFLLKGSVGTSQSNLHALESNQIMESTRSRCSTMSKVVGRGGTDNDAQSISAYVDSISRSGTSFIYSPPLPNERTLGKDSDISRHNNSREGVILERDAVSSNIELRLGQPSANSNVMEECRQYLQCATGTSNSSARREQMPFNCVNHTFEINNALDAAKLEQFRGDAAKSSVISMLLSHLTTPTEGNMQSKAINNVVNDNGHFVPRSLHFESHIAKRDPVCSPWNSANGLERESNINDLSFHRYMDKGKRVGFVTDGSYAATESTFGFYKQMGSSGTFTGVAGSGHPSSSAVHDKSCYSRQLLGMPPDASNASNSFNFSGKFSCLGSSGLDNVFVKSISPPMGSGINVPSQAVSTGFSSASSLSVPNLTPSLPTKESIGGDSVALLILKSRGSVVDTLTSDELKHGLKLTSEQNASEVPLKLLQSGGNHRMGGDMEKLVPVAGKYQNNWFDISTFTQGIPLCSKGIDSQDLPCEQPSLRTSIDIQLWGNCWFVVDSKTVVEIEEIKGVLRGRIVEQGRGLSSWIRFGDVSLSQFLEGGWNFVAELGMGSIFVRLGLRVGDLLGKVVAEGSSILALKLWELDVIPLVLPLSCFPVANGLSKQCASSVPFEMGPVAKQSGAVSEEVWIQLGDKEVLSQEKMLKHSLVGHWGSSLIQFLIRALEAKQVLLLGPLFFDNKLVHWAPDAGGFGSRASASLSNRVHMQEVWVRILGLPLHLWSVEVFRKLGNECGGFVSVDVDTSNHTNLQWAELWWEVSPWLKLGSGQLGRERGDGGTRAILEESRVGFGFYAGDDLVRQKDSFGASVVAQEDEGRPVSFDEDVVGVGLGLVKVGLAGRGFKVGARASKDVSAEVFRSVWWCALAQLSMSPLWRKRYVSQGKGVGLLCMVLVDGTTMGCLNDGVNVEAESLEGRRGVWPHVRKFLREHNGASRRTLAMRRFLEVIEELLDPFLVINTGESHFSAVIQCIMPKLEDFGLKEGIVRAYSSLLSKPLDWQPSINALDFKVLGAAEVVLEELFTNEEVFSALVDLNGDKAPRPDEFSLFFQSSRGLRQKDPLSPYLFVVAMEALSCFLRRAMKAFQDQVFHLCWLLTWFEACSGLKVNSEKSKLIPIGSVNQIAELVSVLRCKVDTLPSTYLGLPLGASFRLMAVSLIMVGENSKGFPWGRWRVGEEDTSREVVHCVFGEEQRWVRDSMSFFVKLGAFVQMALEVYHEKMCFLDISRVKYGEEEGGWWFGEVRDGYGVGLWKSITKE</sequence>
<accession>A0A438F1K9</accession>
<evidence type="ECO:0000256" key="1">
    <source>
        <dbReference type="SAM" id="MobiDB-lite"/>
    </source>
</evidence>
<feature type="domain" description="Reverse transcriptase zinc-binding" evidence="2">
    <location>
        <begin position="92"/>
        <end position="155"/>
    </location>
</feature>
<dbReference type="PANTHER" id="PTHR33116">
    <property type="entry name" value="REVERSE TRANSCRIPTASE ZINC-BINDING DOMAIN-CONTAINING PROTEIN-RELATED-RELATED"/>
    <property type="match status" value="1"/>
</dbReference>